<comment type="similarity">
    <text evidence="1">Belongs to the PITHD1 family.</text>
</comment>
<dbReference type="PROSITE" id="PS51532">
    <property type="entry name" value="PITH"/>
    <property type="match status" value="1"/>
</dbReference>
<reference evidence="3 4" key="1">
    <citation type="submission" date="2016-07" db="EMBL/GenBank/DDBJ databases">
        <title>Pervasive Adenine N6-methylation of Active Genes in Fungi.</title>
        <authorList>
            <consortium name="DOE Joint Genome Institute"/>
            <person name="Mondo S.J."/>
            <person name="Dannebaum R.O."/>
            <person name="Kuo R.C."/>
            <person name="Labutti K."/>
            <person name="Haridas S."/>
            <person name="Kuo A."/>
            <person name="Salamov A."/>
            <person name="Ahrendt S.R."/>
            <person name="Lipzen A."/>
            <person name="Sullivan W."/>
            <person name="Andreopoulos W.B."/>
            <person name="Clum A."/>
            <person name="Lindquist E."/>
            <person name="Daum C."/>
            <person name="Ramamoorthy G.K."/>
            <person name="Gryganskyi A."/>
            <person name="Culley D."/>
            <person name="Magnuson J.K."/>
            <person name="James T.Y."/>
            <person name="O'Malley M.A."/>
            <person name="Stajich J.E."/>
            <person name="Spatafora J.W."/>
            <person name="Visel A."/>
            <person name="Grigoriev I.V."/>
        </authorList>
    </citation>
    <scope>NUCLEOTIDE SEQUENCE [LARGE SCALE GENOMIC DNA]</scope>
    <source>
        <strain evidence="3 4">62-1032</strain>
    </source>
</reference>
<evidence type="ECO:0000313" key="4">
    <source>
        <dbReference type="Proteomes" id="UP000193467"/>
    </source>
</evidence>
<dbReference type="OrthoDB" id="2635at2759"/>
<gene>
    <name evidence="3" type="ORF">BCR35DRAFT_301927</name>
</gene>
<dbReference type="InterPro" id="IPR045099">
    <property type="entry name" value="PITH1-like"/>
</dbReference>
<dbReference type="Gene3D" id="2.60.120.470">
    <property type="entry name" value="PITH domain"/>
    <property type="match status" value="1"/>
</dbReference>
<comment type="caution">
    <text evidence="3">The sequence shown here is derived from an EMBL/GenBank/DDBJ whole genome shotgun (WGS) entry which is preliminary data.</text>
</comment>
<dbReference type="AlphaFoldDB" id="A0A1Y2FVH9"/>
<evidence type="ECO:0000259" key="2">
    <source>
        <dbReference type="PROSITE" id="PS51532"/>
    </source>
</evidence>
<keyword evidence="4" id="KW-1185">Reference proteome</keyword>
<accession>A0A1Y2FVH9</accession>
<dbReference type="InterPro" id="IPR010400">
    <property type="entry name" value="PITH_dom"/>
</dbReference>
<dbReference type="EMBL" id="MCGR01000012">
    <property type="protein sequence ID" value="ORY88033.1"/>
    <property type="molecule type" value="Genomic_DNA"/>
</dbReference>
<dbReference type="SUPFAM" id="SSF49785">
    <property type="entry name" value="Galactose-binding domain-like"/>
    <property type="match status" value="1"/>
</dbReference>
<proteinExistence type="inferred from homology"/>
<dbReference type="Proteomes" id="UP000193467">
    <property type="component" value="Unassembled WGS sequence"/>
</dbReference>
<evidence type="ECO:0000313" key="3">
    <source>
        <dbReference type="EMBL" id="ORY88033.1"/>
    </source>
</evidence>
<dbReference type="PANTHER" id="PTHR12175:SF1">
    <property type="entry name" value="PITH DOMAIN-CONTAINING PROTEIN 1"/>
    <property type="match status" value="1"/>
</dbReference>
<dbReference type="InParanoid" id="A0A1Y2FVH9"/>
<dbReference type="GO" id="GO:0005634">
    <property type="term" value="C:nucleus"/>
    <property type="evidence" value="ECO:0007669"/>
    <property type="project" value="TreeGrafter"/>
</dbReference>
<sequence>MNCQDDLTSLDLTLSAPSESLSTSSTGSTISLYPFILQSRCHALNISLPDSLPRVLRPLDTKDVVLSNDEVEELDQERGGTEGGVWRGGAIDSQEGDDEVLVHIQFSELVRIKSILIGTGGGRSSTAPRLAKCWVNRVDGIDFSQTEDVKAEQEWELLESEGGQKGAVEYPVRMAKFGNVSEVDLFFANTRSQSHSRIYYIGFMGETRQLKKEPGDRLTVGAETGVDKMVEGAREEKPNGFASVR</sequence>
<dbReference type="PANTHER" id="PTHR12175">
    <property type="entry name" value="AD039 HT014 THIOREDOXIN FAMILY TRP26"/>
    <property type="match status" value="1"/>
</dbReference>
<name>A0A1Y2FVH9_9BASI</name>
<dbReference type="InterPro" id="IPR037047">
    <property type="entry name" value="PITH_dom_sf"/>
</dbReference>
<dbReference type="InterPro" id="IPR008979">
    <property type="entry name" value="Galactose-bd-like_sf"/>
</dbReference>
<dbReference type="Pfam" id="PF06201">
    <property type="entry name" value="PITH"/>
    <property type="match status" value="1"/>
</dbReference>
<feature type="domain" description="PITH" evidence="2">
    <location>
        <begin position="21"/>
        <end position="223"/>
    </location>
</feature>
<dbReference type="GO" id="GO:0005737">
    <property type="term" value="C:cytoplasm"/>
    <property type="evidence" value="ECO:0007669"/>
    <property type="project" value="UniProtKB-ARBA"/>
</dbReference>
<protein>
    <submittedName>
        <fullName evidence="3">PITH domain-domain-containing protein</fullName>
    </submittedName>
</protein>
<organism evidence="3 4">
    <name type="scientific">Leucosporidium creatinivorum</name>
    <dbReference type="NCBI Taxonomy" id="106004"/>
    <lineage>
        <taxon>Eukaryota</taxon>
        <taxon>Fungi</taxon>
        <taxon>Dikarya</taxon>
        <taxon>Basidiomycota</taxon>
        <taxon>Pucciniomycotina</taxon>
        <taxon>Microbotryomycetes</taxon>
        <taxon>Leucosporidiales</taxon>
        <taxon>Leucosporidium</taxon>
    </lineage>
</organism>
<evidence type="ECO:0000256" key="1">
    <source>
        <dbReference type="ARBA" id="ARBA00025788"/>
    </source>
</evidence>